<proteinExistence type="predicted"/>
<comment type="caution">
    <text evidence="2">The sequence shown here is derived from an EMBL/GenBank/DDBJ whole genome shotgun (WGS) entry which is preliminary data.</text>
</comment>
<accession>A0ABR2JAT8</accession>
<feature type="region of interest" description="Disordered" evidence="1">
    <location>
        <begin position="108"/>
        <end position="131"/>
    </location>
</feature>
<sequence>MDSSNQNITNRENEGAPSYPSQDHWMPQVIPHGLADRTADANANHYHVFPPAGQPSGGNHDGQDNHQVNQPSSQQPIGHQPFDQSQAAHPPVGQYYGRQRVNNNFRRLPQSVNASGPGHAASTSAFPPRRFPLQNNRQVRHLPGTEMIDPNFAFSPNYQGNRNAPDNHSVNIPDDHNCSVFIRCLPPNCNPHTLLQKIRGCGSKVFALFVNSPDYNNPRHCAAKLVFFNRCGVDWLFSEIRAGRFNMVEDGRLYQPNACYNKIRVAAQPLEDERSRVVIVAGPPSVVNGTTLNNLFQASFYFEIDCIFDHHAAADWSVMQIHFSSARCQGENAIQVLRAQTARPAASFAP</sequence>
<feature type="compositionally biased region" description="Polar residues" evidence="1">
    <location>
        <begin position="65"/>
        <end position="87"/>
    </location>
</feature>
<evidence type="ECO:0008006" key="4">
    <source>
        <dbReference type="Google" id="ProtNLM"/>
    </source>
</evidence>
<dbReference type="EMBL" id="JAPCWZ010000003">
    <property type="protein sequence ID" value="KAK8874925.1"/>
    <property type="molecule type" value="Genomic_DNA"/>
</dbReference>
<protein>
    <recommendedName>
        <fullName evidence="4">RRM domain-containing protein</fullName>
    </recommendedName>
</protein>
<name>A0ABR2JAT8_9PEZI</name>
<gene>
    <name evidence="2" type="ORF">PGQ11_005439</name>
</gene>
<evidence type="ECO:0000256" key="1">
    <source>
        <dbReference type="SAM" id="MobiDB-lite"/>
    </source>
</evidence>
<keyword evidence="3" id="KW-1185">Reference proteome</keyword>
<feature type="compositionally biased region" description="Polar residues" evidence="1">
    <location>
        <begin position="1"/>
        <end position="10"/>
    </location>
</feature>
<organism evidence="2 3">
    <name type="scientific">Apiospora arundinis</name>
    <dbReference type="NCBI Taxonomy" id="335852"/>
    <lineage>
        <taxon>Eukaryota</taxon>
        <taxon>Fungi</taxon>
        <taxon>Dikarya</taxon>
        <taxon>Ascomycota</taxon>
        <taxon>Pezizomycotina</taxon>
        <taxon>Sordariomycetes</taxon>
        <taxon>Xylariomycetidae</taxon>
        <taxon>Amphisphaeriales</taxon>
        <taxon>Apiosporaceae</taxon>
        <taxon>Apiospora</taxon>
    </lineage>
</organism>
<reference evidence="2 3" key="1">
    <citation type="journal article" date="2024" name="IMA Fungus">
        <title>Apiospora arundinis, a panoply of carbohydrate-active enzymes and secondary metabolites.</title>
        <authorList>
            <person name="Sorensen T."/>
            <person name="Petersen C."/>
            <person name="Muurmann A.T."/>
            <person name="Christiansen J.V."/>
            <person name="Brundto M.L."/>
            <person name="Overgaard C.K."/>
            <person name="Boysen A.T."/>
            <person name="Wollenberg R.D."/>
            <person name="Larsen T.O."/>
            <person name="Sorensen J.L."/>
            <person name="Nielsen K.L."/>
            <person name="Sondergaard T.E."/>
        </authorList>
    </citation>
    <scope>NUCLEOTIDE SEQUENCE [LARGE SCALE GENOMIC DNA]</scope>
    <source>
        <strain evidence="2 3">AAU 773</strain>
    </source>
</reference>
<evidence type="ECO:0000313" key="3">
    <source>
        <dbReference type="Proteomes" id="UP001390339"/>
    </source>
</evidence>
<feature type="region of interest" description="Disordered" evidence="1">
    <location>
        <begin position="45"/>
        <end position="96"/>
    </location>
</feature>
<evidence type="ECO:0000313" key="2">
    <source>
        <dbReference type="EMBL" id="KAK8874925.1"/>
    </source>
</evidence>
<dbReference type="Proteomes" id="UP001390339">
    <property type="component" value="Unassembled WGS sequence"/>
</dbReference>
<feature type="region of interest" description="Disordered" evidence="1">
    <location>
        <begin position="1"/>
        <end position="27"/>
    </location>
</feature>